<proteinExistence type="predicted"/>
<evidence type="ECO:0000259" key="1">
    <source>
        <dbReference type="Pfam" id="PF10047"/>
    </source>
</evidence>
<dbReference type="AlphaFoldDB" id="A0AAU7F7C8"/>
<dbReference type="RefSeq" id="WP_348944143.1">
    <property type="nucleotide sequence ID" value="NZ_CP157355.1"/>
</dbReference>
<evidence type="ECO:0000313" key="2">
    <source>
        <dbReference type="EMBL" id="XBL99738.1"/>
    </source>
</evidence>
<gene>
    <name evidence="2" type="ORF">ABHF33_11765</name>
</gene>
<name>A0AAU7F7C8_9NEIS</name>
<dbReference type="Pfam" id="PF10047">
    <property type="entry name" value="DUF2281"/>
    <property type="match status" value="1"/>
</dbReference>
<reference evidence="2" key="1">
    <citation type="submission" date="2024-05" db="EMBL/GenBank/DDBJ databases">
        <authorList>
            <person name="Yang L."/>
            <person name="Pan L."/>
        </authorList>
    </citation>
    <scope>NUCLEOTIDE SEQUENCE</scope>
    <source>
        <strain evidence="2">FCG-7</strain>
    </source>
</reference>
<sequence>MTQAQRLIELANTLPEAALAEVVDFAEFVAQKQARATAVEPLEHLIGSLKEDPAFANCDPLAVQNEMRNEWVR</sequence>
<accession>A0AAU7F7C8</accession>
<dbReference type="KEGG" id="cmav:ABHF33_11765"/>
<protein>
    <submittedName>
        <fullName evidence="2">DUF2281 domain-containing protein</fullName>
    </submittedName>
</protein>
<organism evidence="2">
    <name type="scientific">Chitinibacter mangrovi</name>
    <dbReference type="NCBI Taxonomy" id="3153927"/>
    <lineage>
        <taxon>Bacteria</taxon>
        <taxon>Pseudomonadati</taxon>
        <taxon>Pseudomonadota</taxon>
        <taxon>Betaproteobacteria</taxon>
        <taxon>Neisseriales</taxon>
        <taxon>Chitinibacteraceae</taxon>
        <taxon>Chitinibacter</taxon>
    </lineage>
</organism>
<dbReference type="EMBL" id="CP157355">
    <property type="protein sequence ID" value="XBL99738.1"/>
    <property type="molecule type" value="Genomic_DNA"/>
</dbReference>
<dbReference type="InterPro" id="IPR018739">
    <property type="entry name" value="DUF2281"/>
</dbReference>
<feature type="domain" description="DUF2281" evidence="1">
    <location>
        <begin position="6"/>
        <end position="66"/>
    </location>
</feature>